<evidence type="ECO:0000313" key="3">
    <source>
        <dbReference type="Proteomes" id="UP001321542"/>
    </source>
</evidence>
<keyword evidence="3" id="KW-1185">Reference proteome</keyword>
<dbReference type="Proteomes" id="UP001321542">
    <property type="component" value="Chromosome"/>
</dbReference>
<protein>
    <recommendedName>
        <fullName evidence="4">Secreted protein</fullName>
    </recommendedName>
</protein>
<feature type="chain" id="PRO_5046335369" description="Secreted protein" evidence="1">
    <location>
        <begin position="25"/>
        <end position="159"/>
    </location>
</feature>
<feature type="signal peptide" evidence="1">
    <location>
        <begin position="1"/>
        <end position="24"/>
    </location>
</feature>
<evidence type="ECO:0000256" key="1">
    <source>
        <dbReference type="SAM" id="SignalP"/>
    </source>
</evidence>
<dbReference type="RefSeq" id="WP_286256234.1">
    <property type="nucleotide sequence ID" value="NZ_AP018448.1"/>
</dbReference>
<keyword evidence="1" id="KW-0732">Signal</keyword>
<evidence type="ECO:0000313" key="2">
    <source>
        <dbReference type="EMBL" id="BBC35932.1"/>
    </source>
</evidence>
<organism evidence="2 3">
    <name type="scientific">Streptomyces graminofaciens</name>
    <dbReference type="NCBI Taxonomy" id="68212"/>
    <lineage>
        <taxon>Bacteria</taxon>
        <taxon>Bacillati</taxon>
        <taxon>Actinomycetota</taxon>
        <taxon>Actinomycetes</taxon>
        <taxon>Kitasatosporales</taxon>
        <taxon>Streptomycetaceae</taxon>
        <taxon>Streptomyces</taxon>
    </lineage>
</organism>
<gene>
    <name evidence="2" type="ORF">SGFS_072260</name>
</gene>
<evidence type="ECO:0008006" key="4">
    <source>
        <dbReference type="Google" id="ProtNLM"/>
    </source>
</evidence>
<accession>A0ABN5VRY1</accession>
<sequence>MIKSLTVAGAAGVALLVGSTGAIAASAPAPAKTTSVVSAQKEATPAAAAATCNVALGKPWKENIAKVGRSDHARAKYHTVNSCSGFSLSATLQYKRWDGWRALDKDTWAGNRKKDRILQWKCQGKGTFTYRVAGTVKGGWTGDEPRVGRGNGPERRFSC</sequence>
<reference evidence="2 3" key="2">
    <citation type="journal article" date="2023" name="ChemBioChem">
        <title>Acyltransferase Domain Exchange between Two Independent Type I Polyketide Synthases in the Same Producer Strain of Macrolide Antibiotics.</title>
        <authorList>
            <person name="Kudo F."/>
            <person name="Kishikawa K."/>
            <person name="Tsuboi K."/>
            <person name="Kido T."/>
            <person name="Usui T."/>
            <person name="Hashimoto J."/>
            <person name="Shin-Ya K."/>
            <person name="Miyanaga A."/>
            <person name="Eguchi T."/>
        </authorList>
    </citation>
    <scope>NUCLEOTIDE SEQUENCE [LARGE SCALE GENOMIC DNA]</scope>
    <source>
        <strain evidence="2 3">A-8890</strain>
    </source>
</reference>
<proteinExistence type="predicted"/>
<name>A0ABN5VRY1_9ACTN</name>
<reference evidence="2 3" key="1">
    <citation type="journal article" date="2010" name="ChemBioChem">
        <title>Cloning and characterization of the biosynthetic gene cluster of 16-membered macrolide antibiotic FD-891: involvement of a dual functional cytochrome P450 monooxygenase catalyzing epoxidation and hydroxylation.</title>
        <authorList>
            <person name="Kudo F."/>
            <person name="Motegi A."/>
            <person name="Mizoue K."/>
            <person name="Eguchi T."/>
        </authorList>
    </citation>
    <scope>NUCLEOTIDE SEQUENCE [LARGE SCALE GENOMIC DNA]</scope>
    <source>
        <strain evidence="2 3">A-8890</strain>
    </source>
</reference>
<dbReference type="EMBL" id="AP018448">
    <property type="protein sequence ID" value="BBC35932.1"/>
    <property type="molecule type" value="Genomic_DNA"/>
</dbReference>